<organism evidence="2 3">
    <name type="scientific">Methanobrevibacter cuticularis</name>
    <dbReference type="NCBI Taxonomy" id="47311"/>
    <lineage>
        <taxon>Archaea</taxon>
        <taxon>Methanobacteriati</taxon>
        <taxon>Methanobacteriota</taxon>
        <taxon>Methanomada group</taxon>
        <taxon>Methanobacteria</taxon>
        <taxon>Methanobacteriales</taxon>
        <taxon>Methanobacteriaceae</taxon>
        <taxon>Methanobrevibacter</taxon>
    </lineage>
</organism>
<evidence type="ECO:0000313" key="3">
    <source>
        <dbReference type="Proteomes" id="UP000077275"/>
    </source>
</evidence>
<feature type="domain" description="DUF6398" evidence="1">
    <location>
        <begin position="13"/>
        <end position="117"/>
    </location>
</feature>
<keyword evidence="3" id="KW-1185">Reference proteome</keyword>
<dbReference type="Pfam" id="PF19935">
    <property type="entry name" value="DUF6398"/>
    <property type="match status" value="1"/>
</dbReference>
<reference evidence="2 3" key="1">
    <citation type="submission" date="2016-04" db="EMBL/GenBank/DDBJ databases">
        <title>Genome sequence of Methanobrevibacter cuticularis DSM 11139.</title>
        <authorList>
            <person name="Poehlein A."/>
            <person name="Seedorf H."/>
            <person name="Daniel R."/>
        </authorList>
    </citation>
    <scope>NUCLEOTIDE SEQUENCE [LARGE SCALE GENOMIC DNA]</scope>
    <source>
        <strain evidence="2 3">DSM 11139</strain>
    </source>
</reference>
<evidence type="ECO:0000313" key="2">
    <source>
        <dbReference type="EMBL" id="KZX17666.1"/>
    </source>
</evidence>
<dbReference type="PATRIC" id="fig|47311.3.peg.151"/>
<dbReference type="OrthoDB" id="136016at2157"/>
<comment type="caution">
    <text evidence="2">The sequence shown here is derived from an EMBL/GenBank/DDBJ whole genome shotgun (WGS) entry which is preliminary data.</text>
</comment>
<dbReference type="Gene3D" id="1.25.40.10">
    <property type="entry name" value="Tetratricopeptide repeat domain"/>
    <property type="match status" value="1"/>
</dbReference>
<dbReference type="InterPro" id="IPR011990">
    <property type="entry name" value="TPR-like_helical_dom_sf"/>
</dbReference>
<dbReference type="Proteomes" id="UP000077275">
    <property type="component" value="Unassembled WGS sequence"/>
</dbReference>
<sequence length="437" mass="51353">MSKKEIKDKEKQLLHMVESFSEEHINKEYAEICSDLVKKMGRKHEVPFKRGKIEIWASAVVYAIGQINFLFDKSFEPYMTPDEICDYFDTKKSTVSSKAKTIRDMFKIEYYDEEFSTKHMEENNPMKNMVFTDSGFIVPKSIFNDGEPVTSLLEILAERSGQDVEEIEELITGDFIEERGENFEDSELQQVMDLITAPIPKDMEDEFMAMLLDGTDISNTESSSIFDNHDDVELFDDYVIDETNPLETIEDYQRAIDLFRTTKGEEYFEEHKGYFWGLVETRPFMMHLLEQAILLWDDDQKEQAVKQLKYILKLNPGDNQGIRYILINYLFELDRLKEVEDLLNFFDEEYSANWAFSELLLSIKNKKEKKSIEQLYKEAIELNKYVIPFLTGKKKIPNYLPEFYSFGDESEAIMYVDLAFKAWNNDEVAMNILKELS</sequence>
<gene>
    <name evidence="2" type="ORF">MBCUT_01440</name>
</gene>
<accession>A0A166FH61</accession>
<protein>
    <recommendedName>
        <fullName evidence="1">DUF6398 domain-containing protein</fullName>
    </recommendedName>
</protein>
<evidence type="ECO:0000259" key="1">
    <source>
        <dbReference type="Pfam" id="PF19935"/>
    </source>
</evidence>
<dbReference type="InterPro" id="IPR045651">
    <property type="entry name" value="DUF6398"/>
</dbReference>
<dbReference type="RefSeq" id="WP_067257476.1">
    <property type="nucleotide sequence ID" value="NZ_LWMW01000022.1"/>
</dbReference>
<name>A0A166FH61_9EURY</name>
<dbReference type="AlphaFoldDB" id="A0A166FH61"/>
<proteinExistence type="predicted"/>
<dbReference type="EMBL" id="LWMW01000022">
    <property type="protein sequence ID" value="KZX17666.1"/>
    <property type="molecule type" value="Genomic_DNA"/>
</dbReference>